<comment type="caution">
    <text evidence="2">The sequence shown here is derived from an EMBL/GenBank/DDBJ whole genome shotgun (WGS) entry which is preliminary data.</text>
</comment>
<accession>A0AA38NX35</accession>
<feature type="compositionally biased region" description="Basic and acidic residues" evidence="1">
    <location>
        <begin position="40"/>
        <end position="69"/>
    </location>
</feature>
<name>A0AA38NX35_9AGAR</name>
<evidence type="ECO:0000256" key="1">
    <source>
        <dbReference type="SAM" id="MobiDB-lite"/>
    </source>
</evidence>
<proteinExistence type="predicted"/>
<feature type="region of interest" description="Disordered" evidence="1">
    <location>
        <begin position="38"/>
        <end position="69"/>
    </location>
</feature>
<sequence>MPRKKSQSAAEKYKLTAEEKQLAKAKSRQISNRRYRRKIMRNDPDKESISRAKRRSDMTEAERATAKEKQKQYNATYYLRHREDILHKSMKKRAKKFIEKHGESAFWNDYPHRNVGLRKSLGHGLLPK</sequence>
<dbReference type="Proteomes" id="UP001163846">
    <property type="component" value="Unassembled WGS sequence"/>
</dbReference>
<keyword evidence="3" id="KW-1185">Reference proteome</keyword>
<dbReference type="EMBL" id="MU807036">
    <property type="protein sequence ID" value="KAJ3832222.1"/>
    <property type="molecule type" value="Genomic_DNA"/>
</dbReference>
<organism evidence="2 3">
    <name type="scientific">Lentinula raphanica</name>
    <dbReference type="NCBI Taxonomy" id="153919"/>
    <lineage>
        <taxon>Eukaryota</taxon>
        <taxon>Fungi</taxon>
        <taxon>Dikarya</taxon>
        <taxon>Basidiomycota</taxon>
        <taxon>Agaricomycotina</taxon>
        <taxon>Agaricomycetes</taxon>
        <taxon>Agaricomycetidae</taxon>
        <taxon>Agaricales</taxon>
        <taxon>Marasmiineae</taxon>
        <taxon>Omphalotaceae</taxon>
        <taxon>Lentinula</taxon>
    </lineage>
</organism>
<evidence type="ECO:0000313" key="2">
    <source>
        <dbReference type="EMBL" id="KAJ3832222.1"/>
    </source>
</evidence>
<gene>
    <name evidence="2" type="ORF">F5878DRAFT_646963</name>
</gene>
<reference evidence="2" key="1">
    <citation type="submission" date="2022-08" db="EMBL/GenBank/DDBJ databases">
        <authorList>
            <consortium name="DOE Joint Genome Institute"/>
            <person name="Min B."/>
            <person name="Riley R."/>
            <person name="Sierra-Patev S."/>
            <person name="Naranjo-Ortiz M."/>
            <person name="Looney B."/>
            <person name="Konkel Z."/>
            <person name="Slot J.C."/>
            <person name="Sakamoto Y."/>
            <person name="Steenwyk J.L."/>
            <person name="Rokas A."/>
            <person name="Carro J."/>
            <person name="Camarero S."/>
            <person name="Ferreira P."/>
            <person name="Molpeceres G."/>
            <person name="Ruiz-Duenas F.J."/>
            <person name="Serrano A."/>
            <person name="Henrissat B."/>
            <person name="Drula E."/>
            <person name="Hughes K.W."/>
            <person name="Mata J.L."/>
            <person name="Ishikawa N.K."/>
            <person name="Vargas-Isla R."/>
            <person name="Ushijima S."/>
            <person name="Smith C.A."/>
            <person name="Ahrendt S."/>
            <person name="Andreopoulos W."/>
            <person name="He G."/>
            <person name="Labutti K."/>
            <person name="Lipzen A."/>
            <person name="Ng V."/>
            <person name="Sandor L."/>
            <person name="Barry K."/>
            <person name="Martinez A.T."/>
            <person name="Xiao Y."/>
            <person name="Gibbons J.G."/>
            <person name="Terashima K."/>
            <person name="Hibbett D.S."/>
            <person name="Grigoriev I.V."/>
        </authorList>
    </citation>
    <scope>NUCLEOTIDE SEQUENCE</scope>
    <source>
        <strain evidence="2">TFB9207</strain>
    </source>
</reference>
<evidence type="ECO:0000313" key="3">
    <source>
        <dbReference type="Proteomes" id="UP001163846"/>
    </source>
</evidence>
<dbReference type="AlphaFoldDB" id="A0AA38NX35"/>
<protein>
    <submittedName>
        <fullName evidence="2">Uncharacterized protein</fullName>
    </submittedName>
</protein>